<gene>
    <name evidence="2" type="ORF">ORD21_17305</name>
</gene>
<dbReference type="EMBL" id="JAPMIV010000059">
    <property type="protein sequence ID" value="MDV6376354.1"/>
    <property type="molecule type" value="Genomic_DNA"/>
</dbReference>
<name>A0ABU4DXE5_9DEIO</name>
<reference evidence="2 3" key="1">
    <citation type="submission" date="2022-11" db="EMBL/GenBank/DDBJ databases">
        <title>Deinococcus ZS9-10, Low Temperature and Draught-tolerating, UV-resistant Bacteria from Continental Antarctica.</title>
        <authorList>
            <person name="Cheng L."/>
        </authorList>
    </citation>
    <scope>NUCLEOTIDE SEQUENCE [LARGE SCALE GENOMIC DNA]</scope>
    <source>
        <strain evidence="2 3">ZS9-10</strain>
    </source>
</reference>
<evidence type="ECO:0000313" key="2">
    <source>
        <dbReference type="EMBL" id="MDV6376354.1"/>
    </source>
</evidence>
<keyword evidence="3" id="KW-1185">Reference proteome</keyword>
<accession>A0ABU4DXE5</accession>
<feature type="region of interest" description="Disordered" evidence="1">
    <location>
        <begin position="37"/>
        <end position="63"/>
    </location>
</feature>
<feature type="compositionally biased region" description="Pro residues" evidence="1">
    <location>
        <begin position="38"/>
        <end position="54"/>
    </location>
</feature>
<proteinExistence type="predicted"/>
<comment type="caution">
    <text evidence="2">The sequence shown here is derived from an EMBL/GenBank/DDBJ whole genome shotgun (WGS) entry which is preliminary data.</text>
</comment>
<organism evidence="2 3">
    <name type="scientific">Deinococcus arenicola</name>
    <dbReference type="NCBI Taxonomy" id="2994950"/>
    <lineage>
        <taxon>Bacteria</taxon>
        <taxon>Thermotogati</taxon>
        <taxon>Deinococcota</taxon>
        <taxon>Deinococci</taxon>
        <taxon>Deinococcales</taxon>
        <taxon>Deinococcaceae</taxon>
        <taxon>Deinococcus</taxon>
    </lineage>
</organism>
<dbReference type="Proteomes" id="UP001276150">
    <property type="component" value="Unassembled WGS sequence"/>
</dbReference>
<protein>
    <submittedName>
        <fullName evidence="2">Uncharacterized protein</fullName>
    </submittedName>
</protein>
<evidence type="ECO:0000313" key="3">
    <source>
        <dbReference type="Proteomes" id="UP001276150"/>
    </source>
</evidence>
<dbReference type="RefSeq" id="WP_317641714.1">
    <property type="nucleotide sequence ID" value="NZ_JAPMIV010000059.1"/>
</dbReference>
<sequence length="63" mass="6507">MMHPYTPGTPVRPGYTVISIPATSWKGDEIITVQIPDPHAPPAAPAPAPCPRRPAAPACAVPA</sequence>
<evidence type="ECO:0000256" key="1">
    <source>
        <dbReference type="SAM" id="MobiDB-lite"/>
    </source>
</evidence>